<name>A0AAD8IKV9_9APIA</name>
<dbReference type="PANTHER" id="PTHR35995:SF1">
    <property type="entry name" value="OS04G0690500 PROTEIN"/>
    <property type="match status" value="1"/>
</dbReference>
<proteinExistence type="predicted"/>
<dbReference type="GO" id="GO:0016301">
    <property type="term" value="F:kinase activity"/>
    <property type="evidence" value="ECO:0007669"/>
    <property type="project" value="UniProtKB-KW"/>
</dbReference>
<organism evidence="1 2">
    <name type="scientific">Heracleum sosnowskyi</name>
    <dbReference type="NCBI Taxonomy" id="360622"/>
    <lineage>
        <taxon>Eukaryota</taxon>
        <taxon>Viridiplantae</taxon>
        <taxon>Streptophyta</taxon>
        <taxon>Embryophyta</taxon>
        <taxon>Tracheophyta</taxon>
        <taxon>Spermatophyta</taxon>
        <taxon>Magnoliopsida</taxon>
        <taxon>eudicotyledons</taxon>
        <taxon>Gunneridae</taxon>
        <taxon>Pentapetalae</taxon>
        <taxon>asterids</taxon>
        <taxon>campanulids</taxon>
        <taxon>Apiales</taxon>
        <taxon>Apiaceae</taxon>
        <taxon>Apioideae</taxon>
        <taxon>apioid superclade</taxon>
        <taxon>Tordylieae</taxon>
        <taxon>Tordyliinae</taxon>
        <taxon>Heracleum</taxon>
    </lineage>
</organism>
<dbReference type="PANTHER" id="PTHR35995">
    <property type="entry name" value="OS04G0690500 PROTEIN"/>
    <property type="match status" value="1"/>
</dbReference>
<keyword evidence="2" id="KW-1185">Reference proteome</keyword>
<evidence type="ECO:0000313" key="2">
    <source>
        <dbReference type="Proteomes" id="UP001237642"/>
    </source>
</evidence>
<dbReference type="AlphaFoldDB" id="A0AAD8IKV9"/>
<gene>
    <name evidence="1" type="ORF">POM88_015057</name>
</gene>
<evidence type="ECO:0000313" key="1">
    <source>
        <dbReference type="EMBL" id="KAK1386879.1"/>
    </source>
</evidence>
<comment type="caution">
    <text evidence="1">The sequence shown here is derived from an EMBL/GenBank/DDBJ whole genome shotgun (WGS) entry which is preliminary data.</text>
</comment>
<dbReference type="EMBL" id="JAUIZM010000004">
    <property type="protein sequence ID" value="KAK1386879.1"/>
    <property type="molecule type" value="Genomic_DNA"/>
</dbReference>
<accession>A0AAD8IKV9</accession>
<dbReference type="Proteomes" id="UP001237642">
    <property type="component" value="Unassembled WGS sequence"/>
</dbReference>
<keyword evidence="1" id="KW-0808">Transferase</keyword>
<keyword evidence="1" id="KW-0418">Kinase</keyword>
<sequence length="219" mass="24876">MNNYGDRENKGGCYFHPTEVVIGVCHFCLHERLIVLASKQTHHSRRGKSRTNVVRNHSFSHDQKPPANVTSLPKIFAIGSLLNRFEFRHRKSDDQDFSDASSSHEDSFISIKFENNNGVGSWEKNANTVSKVSLEHCNFSWNHSLVSNEGKGSTKTVVEHVKPRAATLRWRKRIGHLFQLGKWKRSSKASACHVGGKLEGAKVRNSGWIRSLTKRRTKE</sequence>
<reference evidence="1" key="1">
    <citation type="submission" date="2023-02" db="EMBL/GenBank/DDBJ databases">
        <title>Genome of toxic invasive species Heracleum sosnowskyi carries increased number of genes despite the absence of recent whole-genome duplications.</title>
        <authorList>
            <person name="Schelkunov M."/>
            <person name="Shtratnikova V."/>
            <person name="Makarenko M."/>
            <person name="Klepikova A."/>
            <person name="Omelchenko D."/>
            <person name="Novikova G."/>
            <person name="Obukhova E."/>
            <person name="Bogdanov V."/>
            <person name="Penin A."/>
            <person name="Logacheva M."/>
        </authorList>
    </citation>
    <scope>NUCLEOTIDE SEQUENCE</scope>
    <source>
        <strain evidence="1">Hsosn_3</strain>
        <tissue evidence="1">Leaf</tissue>
    </source>
</reference>
<protein>
    <submittedName>
        <fullName evidence="1">Serine/threonine-protein kinase</fullName>
    </submittedName>
</protein>
<reference evidence="1" key="2">
    <citation type="submission" date="2023-05" db="EMBL/GenBank/DDBJ databases">
        <authorList>
            <person name="Schelkunov M.I."/>
        </authorList>
    </citation>
    <scope>NUCLEOTIDE SEQUENCE</scope>
    <source>
        <strain evidence="1">Hsosn_3</strain>
        <tissue evidence="1">Leaf</tissue>
    </source>
</reference>